<dbReference type="SUPFAM" id="SSF50630">
    <property type="entry name" value="Acid proteases"/>
    <property type="match status" value="1"/>
</dbReference>
<dbReference type="Gramene" id="KOM43336">
    <property type="protein sequence ID" value="KOM43336"/>
    <property type="gene ID" value="LR48_Vigan05g094000"/>
</dbReference>
<dbReference type="Proteomes" id="UP000053144">
    <property type="component" value="Chromosome 5"/>
</dbReference>
<dbReference type="EMBL" id="CM003375">
    <property type="protein sequence ID" value="KOM43336.1"/>
    <property type="molecule type" value="Genomic_DNA"/>
</dbReference>
<dbReference type="Pfam" id="PF08284">
    <property type="entry name" value="RVP_2"/>
    <property type="match status" value="1"/>
</dbReference>
<evidence type="ECO:0000313" key="2">
    <source>
        <dbReference type="EMBL" id="KOM43336.1"/>
    </source>
</evidence>
<organism evidence="2 3">
    <name type="scientific">Phaseolus angularis</name>
    <name type="common">Azuki bean</name>
    <name type="synonym">Vigna angularis</name>
    <dbReference type="NCBI Taxonomy" id="3914"/>
    <lineage>
        <taxon>Eukaryota</taxon>
        <taxon>Viridiplantae</taxon>
        <taxon>Streptophyta</taxon>
        <taxon>Embryophyta</taxon>
        <taxon>Tracheophyta</taxon>
        <taxon>Spermatophyta</taxon>
        <taxon>Magnoliopsida</taxon>
        <taxon>eudicotyledons</taxon>
        <taxon>Gunneridae</taxon>
        <taxon>Pentapetalae</taxon>
        <taxon>rosids</taxon>
        <taxon>fabids</taxon>
        <taxon>Fabales</taxon>
        <taxon>Fabaceae</taxon>
        <taxon>Papilionoideae</taxon>
        <taxon>50 kb inversion clade</taxon>
        <taxon>NPAAA clade</taxon>
        <taxon>indigoferoid/millettioid clade</taxon>
        <taxon>Phaseoleae</taxon>
        <taxon>Vigna</taxon>
    </lineage>
</organism>
<sequence>MVNEEIQVECEGDEEENEERDDENEVVAECTTLNLYSLTRDRNDQPRTMKLRGLIGEIPMLFLVDSGATHNFISRKLVEALGWQWERTKQMKQGYRTRELTR</sequence>
<evidence type="ECO:0000256" key="1">
    <source>
        <dbReference type="SAM" id="MobiDB-lite"/>
    </source>
</evidence>
<dbReference type="InterPro" id="IPR021109">
    <property type="entry name" value="Peptidase_aspartic_dom_sf"/>
</dbReference>
<name>A0A0L9UKW6_PHAAN</name>
<reference evidence="3" key="1">
    <citation type="journal article" date="2015" name="Proc. Natl. Acad. Sci. U.S.A.">
        <title>Genome sequencing of adzuki bean (Vigna angularis) provides insight into high starch and low fat accumulation and domestication.</title>
        <authorList>
            <person name="Yang K."/>
            <person name="Tian Z."/>
            <person name="Chen C."/>
            <person name="Luo L."/>
            <person name="Zhao B."/>
            <person name="Wang Z."/>
            <person name="Yu L."/>
            <person name="Li Y."/>
            <person name="Sun Y."/>
            <person name="Li W."/>
            <person name="Chen Y."/>
            <person name="Li Y."/>
            <person name="Zhang Y."/>
            <person name="Ai D."/>
            <person name="Zhao J."/>
            <person name="Shang C."/>
            <person name="Ma Y."/>
            <person name="Wu B."/>
            <person name="Wang M."/>
            <person name="Gao L."/>
            <person name="Sun D."/>
            <person name="Zhang P."/>
            <person name="Guo F."/>
            <person name="Wang W."/>
            <person name="Li Y."/>
            <person name="Wang J."/>
            <person name="Varshney R.K."/>
            <person name="Wang J."/>
            <person name="Ling H.Q."/>
            <person name="Wan P."/>
        </authorList>
    </citation>
    <scope>NUCLEOTIDE SEQUENCE</scope>
    <source>
        <strain evidence="3">cv. Jingnong 6</strain>
    </source>
</reference>
<proteinExistence type="predicted"/>
<feature type="region of interest" description="Disordered" evidence="1">
    <location>
        <begin position="1"/>
        <end position="25"/>
    </location>
</feature>
<dbReference type="AlphaFoldDB" id="A0A0L9UKW6"/>
<gene>
    <name evidence="2" type="ORF">LR48_Vigan05g094000</name>
</gene>
<dbReference type="Gene3D" id="2.40.70.10">
    <property type="entry name" value="Acid Proteases"/>
    <property type="match status" value="1"/>
</dbReference>
<dbReference type="CDD" id="cd00303">
    <property type="entry name" value="retropepsin_like"/>
    <property type="match status" value="1"/>
</dbReference>
<evidence type="ECO:0000313" key="3">
    <source>
        <dbReference type="Proteomes" id="UP000053144"/>
    </source>
</evidence>
<accession>A0A0L9UKW6</accession>
<protein>
    <submittedName>
        <fullName evidence="2">Uncharacterized protein</fullName>
    </submittedName>
</protein>